<dbReference type="Proteomes" id="UP000034680">
    <property type="component" value="Unassembled WGS sequence"/>
</dbReference>
<keyword evidence="2" id="KW-1185">Reference proteome</keyword>
<gene>
    <name evidence="1" type="ORF">UCDDA912_g07199</name>
</gene>
<evidence type="ECO:0000313" key="1">
    <source>
        <dbReference type="EMBL" id="KKY32838.1"/>
    </source>
</evidence>
<reference evidence="1 2" key="1">
    <citation type="submission" date="2015-05" db="EMBL/GenBank/DDBJ databases">
        <title>Distinctive expansion of gene families associated with plant cell wall degradation and secondary metabolism in the genomes of grapevine trunk pathogens.</title>
        <authorList>
            <person name="Lawrence D.P."/>
            <person name="Travadon R."/>
            <person name="Rolshausen P.E."/>
            <person name="Baumgartner K."/>
        </authorList>
    </citation>
    <scope>NUCLEOTIDE SEQUENCE [LARGE SCALE GENOMIC DNA]</scope>
    <source>
        <strain evidence="1">DA912</strain>
    </source>
</reference>
<dbReference type="EMBL" id="LCUC01000277">
    <property type="protein sequence ID" value="KKY32838.1"/>
    <property type="molecule type" value="Genomic_DNA"/>
</dbReference>
<protein>
    <submittedName>
        <fullName evidence="1">Putative negative acting factor</fullName>
    </submittedName>
</protein>
<accession>A0A0G2HCE5</accession>
<dbReference type="OrthoDB" id="5375558at2759"/>
<proteinExistence type="predicted"/>
<evidence type="ECO:0000313" key="2">
    <source>
        <dbReference type="Proteomes" id="UP000034680"/>
    </source>
</evidence>
<organism evidence="1 2">
    <name type="scientific">Diaporthe ampelina</name>
    <dbReference type="NCBI Taxonomy" id="1214573"/>
    <lineage>
        <taxon>Eukaryota</taxon>
        <taxon>Fungi</taxon>
        <taxon>Dikarya</taxon>
        <taxon>Ascomycota</taxon>
        <taxon>Pezizomycotina</taxon>
        <taxon>Sordariomycetes</taxon>
        <taxon>Sordariomycetidae</taxon>
        <taxon>Diaporthales</taxon>
        <taxon>Diaporthaceae</taxon>
        <taxon>Diaporthe</taxon>
    </lineage>
</organism>
<comment type="caution">
    <text evidence="1">The sequence shown here is derived from an EMBL/GenBank/DDBJ whole genome shotgun (WGS) entry which is preliminary data.</text>
</comment>
<sequence length="284" mass="32420">MLKVDEIIDHSGAAPRIETSLRPTPQSIEELTKIYYEIYVPGLCQFFESQWFNFQSQGHNSISVFLHNDALISLLGSFLVSLHTVNADPNHFSYCGHLETRVVWALAKLAYTIPSGVNMPRDDPLPENNPSETRNRVHVFEALLNGETLATNPLIPPPRNADQHRRKEYEFWYSLAEFLRIQDQTGREQHLQRLRSLLDGRENRDVLYSLAVIRDLSPRFGPGYENKIPDHLDESEPRNKLHVATQFIKAEASATGGTTNVVRQLTFVAYRALVNPGFNIVRKN</sequence>
<name>A0A0G2HCE5_9PEZI</name>
<dbReference type="AlphaFoldDB" id="A0A0G2HCE5"/>
<dbReference type="STRING" id="1214573.A0A0G2HCE5"/>
<reference evidence="1 2" key="2">
    <citation type="submission" date="2015-05" db="EMBL/GenBank/DDBJ databases">
        <authorList>
            <person name="Morales-Cruz A."/>
            <person name="Amrine K.C."/>
            <person name="Cantu D."/>
        </authorList>
    </citation>
    <scope>NUCLEOTIDE SEQUENCE [LARGE SCALE GENOMIC DNA]</scope>
    <source>
        <strain evidence="1">DA912</strain>
    </source>
</reference>